<accession>A0A135L6J2</accession>
<dbReference type="AlphaFoldDB" id="A0A135L6J2"/>
<comment type="caution">
    <text evidence="2">The sequence shown here is derived from an EMBL/GenBank/DDBJ whole genome shotgun (WGS) entry which is preliminary data.</text>
</comment>
<dbReference type="STRING" id="1413211.U473_11185"/>
<gene>
    <name evidence="2" type="ORF">U473_11185</name>
</gene>
<name>A0A135L6J2_9BACI</name>
<evidence type="ECO:0000313" key="3">
    <source>
        <dbReference type="Proteomes" id="UP000070352"/>
    </source>
</evidence>
<dbReference type="RefSeq" id="WP_068726345.1">
    <property type="nucleotide sequence ID" value="NZ_LSKU01000001.1"/>
</dbReference>
<proteinExistence type="predicted"/>
<keyword evidence="3" id="KW-1185">Reference proteome</keyword>
<sequence length="66" mass="7268">MKKRLQILAKVTTVLAMLLSMFPSIHGAIAAESVPSGNLVSSEWITAGAKLEKWNWKTLQVMLKSI</sequence>
<keyword evidence="1" id="KW-0732">Signal</keyword>
<dbReference type="EMBL" id="LSKU01000001">
    <property type="protein sequence ID" value="KXG44517.1"/>
    <property type="molecule type" value="Genomic_DNA"/>
</dbReference>
<reference evidence="2 3" key="1">
    <citation type="submission" date="2016-02" db="EMBL/GenBank/DDBJ databases">
        <title>Draft Genome for Tepidibacillus decaturensis nov. sp. Strain Z9, an Anaerobic, Moderately Thermophilic and Heterotrophic Bacterium from Deep Subsurface of the Illinois Basin, USA.</title>
        <authorList>
            <person name="Dong Y."/>
            <person name="Chang J.Y."/>
            <person name="Sanford R."/>
            <person name="Fouke B.W."/>
        </authorList>
    </citation>
    <scope>NUCLEOTIDE SEQUENCE [LARGE SCALE GENOMIC DNA]</scope>
    <source>
        <strain evidence="2 3">Z9</strain>
    </source>
</reference>
<dbReference type="Proteomes" id="UP000070352">
    <property type="component" value="Unassembled WGS sequence"/>
</dbReference>
<organism evidence="2 3">
    <name type="scientific">Tepidibacillus decaturensis</name>
    <dbReference type="NCBI Taxonomy" id="1413211"/>
    <lineage>
        <taxon>Bacteria</taxon>
        <taxon>Bacillati</taxon>
        <taxon>Bacillota</taxon>
        <taxon>Bacilli</taxon>
        <taxon>Bacillales</taxon>
        <taxon>Bacillaceae</taxon>
        <taxon>Tepidibacillus</taxon>
    </lineage>
</organism>
<feature type="signal peptide" evidence="1">
    <location>
        <begin position="1"/>
        <end position="30"/>
    </location>
</feature>
<evidence type="ECO:0000256" key="1">
    <source>
        <dbReference type="SAM" id="SignalP"/>
    </source>
</evidence>
<feature type="chain" id="PRO_5007466353" description="SLH domain-containing protein" evidence="1">
    <location>
        <begin position="31"/>
        <end position="66"/>
    </location>
</feature>
<evidence type="ECO:0000313" key="2">
    <source>
        <dbReference type="EMBL" id="KXG44517.1"/>
    </source>
</evidence>
<protein>
    <recommendedName>
        <fullName evidence="4">SLH domain-containing protein</fullName>
    </recommendedName>
</protein>
<evidence type="ECO:0008006" key="4">
    <source>
        <dbReference type="Google" id="ProtNLM"/>
    </source>
</evidence>